<feature type="transmembrane region" description="Helical" evidence="9">
    <location>
        <begin position="434"/>
        <end position="461"/>
    </location>
</feature>
<evidence type="ECO:0000256" key="9">
    <source>
        <dbReference type="SAM" id="Phobius"/>
    </source>
</evidence>
<dbReference type="Gene3D" id="1.25.40.20">
    <property type="entry name" value="Ankyrin repeat-containing domain"/>
    <property type="match status" value="1"/>
</dbReference>
<dbReference type="EMBL" id="CAJNOL010008456">
    <property type="protein sequence ID" value="CAF1636403.1"/>
    <property type="molecule type" value="Genomic_DNA"/>
</dbReference>
<keyword evidence="9" id="KW-0812">Transmembrane</keyword>
<comment type="catalytic activity">
    <reaction evidence="6 8">
        <text>L-arginyl-[protein] + NAD(+) = N(omega)-(ADP-D-ribosyl)-L-arginyl-[protein] + nicotinamide + H(+)</text>
        <dbReference type="Rhea" id="RHEA:19149"/>
        <dbReference type="Rhea" id="RHEA-COMP:10532"/>
        <dbReference type="Rhea" id="RHEA-COMP:15087"/>
        <dbReference type="ChEBI" id="CHEBI:15378"/>
        <dbReference type="ChEBI" id="CHEBI:17154"/>
        <dbReference type="ChEBI" id="CHEBI:29965"/>
        <dbReference type="ChEBI" id="CHEBI:57540"/>
        <dbReference type="ChEBI" id="CHEBI:142554"/>
        <dbReference type="EC" id="2.4.2.31"/>
    </reaction>
</comment>
<dbReference type="SUPFAM" id="SSF48403">
    <property type="entry name" value="Ankyrin repeat"/>
    <property type="match status" value="1"/>
</dbReference>
<keyword evidence="9" id="KW-0472">Membrane</keyword>
<evidence type="ECO:0000313" key="14">
    <source>
        <dbReference type="Proteomes" id="UP000663870"/>
    </source>
</evidence>
<keyword evidence="3 8" id="KW-0328">Glycosyltransferase</keyword>
<dbReference type="EC" id="2.4.2.31" evidence="8"/>
<evidence type="ECO:0000313" key="13">
    <source>
        <dbReference type="Proteomes" id="UP000663854"/>
    </source>
</evidence>
<feature type="domain" description="Peptidoglycan recognition protein family" evidence="10">
    <location>
        <begin position="489"/>
        <end position="590"/>
    </location>
</feature>
<dbReference type="PROSITE" id="PS50297">
    <property type="entry name" value="ANK_REP_REGION"/>
    <property type="match status" value="1"/>
</dbReference>
<dbReference type="GO" id="GO:0009253">
    <property type="term" value="P:peptidoglycan catabolic process"/>
    <property type="evidence" value="ECO:0007669"/>
    <property type="project" value="InterPro"/>
</dbReference>
<evidence type="ECO:0000256" key="5">
    <source>
        <dbReference type="ARBA" id="ARBA00022695"/>
    </source>
</evidence>
<dbReference type="GO" id="GO:0016779">
    <property type="term" value="F:nucleotidyltransferase activity"/>
    <property type="evidence" value="ECO:0007669"/>
    <property type="project" value="UniProtKB-KW"/>
</dbReference>
<evidence type="ECO:0000256" key="8">
    <source>
        <dbReference type="RuleBase" id="RU361228"/>
    </source>
</evidence>
<evidence type="ECO:0000256" key="3">
    <source>
        <dbReference type="ARBA" id="ARBA00022676"/>
    </source>
</evidence>
<dbReference type="InterPro" id="IPR006619">
    <property type="entry name" value="PGRP_domain_met/bac"/>
</dbReference>
<dbReference type="GO" id="GO:0106274">
    <property type="term" value="F:NAD+-protein-arginine ADP-ribosyltransferase activity"/>
    <property type="evidence" value="ECO:0007669"/>
    <property type="project" value="UniProtKB-EC"/>
</dbReference>
<dbReference type="SUPFAM" id="SSF56399">
    <property type="entry name" value="ADP-ribosylation"/>
    <property type="match status" value="1"/>
</dbReference>
<organism evidence="11 13">
    <name type="scientific">Rotaria sordida</name>
    <dbReference type="NCBI Taxonomy" id="392033"/>
    <lineage>
        <taxon>Eukaryota</taxon>
        <taxon>Metazoa</taxon>
        <taxon>Spiralia</taxon>
        <taxon>Gnathifera</taxon>
        <taxon>Rotifera</taxon>
        <taxon>Eurotatoria</taxon>
        <taxon>Bdelloidea</taxon>
        <taxon>Philodinida</taxon>
        <taxon>Philodinidae</taxon>
        <taxon>Rotaria</taxon>
    </lineage>
</organism>
<dbReference type="Pfam" id="PF01129">
    <property type="entry name" value="ART"/>
    <property type="match status" value="1"/>
</dbReference>
<dbReference type="Proteomes" id="UP000663870">
    <property type="component" value="Unassembled WGS sequence"/>
</dbReference>
<dbReference type="InterPro" id="IPR002502">
    <property type="entry name" value="Amidase_domain"/>
</dbReference>
<keyword evidence="8" id="KW-0521">NADP</keyword>
<accession>A0A815NTL1</accession>
<keyword evidence="7" id="KW-0040">ANK repeat</keyword>
<dbReference type="PANTHER" id="PTHR11022">
    <property type="entry name" value="PEPTIDOGLYCAN RECOGNITION PROTEIN"/>
    <property type="match status" value="1"/>
</dbReference>
<evidence type="ECO:0000256" key="1">
    <source>
        <dbReference type="ARBA" id="ARBA00007553"/>
    </source>
</evidence>
<feature type="non-terminal residue" evidence="11">
    <location>
        <position position="1"/>
    </location>
</feature>
<dbReference type="Pfam" id="PF13857">
    <property type="entry name" value="Ank_5"/>
    <property type="match status" value="1"/>
</dbReference>
<gene>
    <name evidence="12" type="ORF">JXQ802_LOCUS52551</name>
    <name evidence="11" type="ORF">PYM288_LOCUS36213</name>
</gene>
<dbReference type="InterPro" id="IPR015510">
    <property type="entry name" value="PGRP"/>
</dbReference>
<protein>
    <recommendedName>
        <fullName evidence="8">NAD(P)(+)--arginine ADP-ribosyltransferase</fullName>
        <ecNumber evidence="8">2.4.2.31</ecNumber>
    </recommendedName>
    <alternativeName>
        <fullName evidence="8">Mono(ADP-ribosyl)transferase</fullName>
    </alternativeName>
</protein>
<evidence type="ECO:0000256" key="6">
    <source>
        <dbReference type="ARBA" id="ARBA00047597"/>
    </source>
</evidence>
<keyword evidence="9" id="KW-1133">Transmembrane helix</keyword>
<dbReference type="InterPro" id="IPR036505">
    <property type="entry name" value="Amidase/PGRP_sf"/>
</dbReference>
<dbReference type="Gene3D" id="3.40.80.10">
    <property type="entry name" value="Peptidoglycan recognition protein-like"/>
    <property type="match status" value="1"/>
</dbReference>
<dbReference type="GO" id="GO:0008270">
    <property type="term" value="F:zinc ion binding"/>
    <property type="evidence" value="ECO:0007669"/>
    <property type="project" value="InterPro"/>
</dbReference>
<dbReference type="CDD" id="cd06583">
    <property type="entry name" value="PGRP"/>
    <property type="match status" value="1"/>
</dbReference>
<dbReference type="InterPro" id="IPR002110">
    <property type="entry name" value="Ankyrin_rpt"/>
</dbReference>
<dbReference type="Proteomes" id="UP000663854">
    <property type="component" value="Unassembled WGS sequence"/>
</dbReference>
<sequence>MLSLYRSNNNDNDSTIIDVLYHLCKENEIEKVRNRLQFIHNKDIINKIHASTGSTCLHVACYYGHREIVYMLLEYGALRSIRNSTYDLTAYEEADTDDIKQLFLEKKLFSSDDYDYIEWSMVGDNLLDKQREFRQKIDLYKTYDNHHLISKLLVEVIHYYLNEYLINKYNNIENLEHQTIRKQIKIIQECFQEAIEKQDYLTYFIKAYTLATCFFKELNKHLALYVLEYFDRTKYFSPNYRLVNCLIHIVTLLIHHPNLSQYRFQGACYRGMRITQHDLKQYKLDQHILNRSFLSATIDHPVAEMFAGEGEQSKMRYTSKDHRSLQYSCLCKYLIKQNSTAINIESLSTNPYEREILILPFSVFKVVNIKRNYLDDPKASISIEIELEECEDSNNNNNNNESENIEELRTSSFVSSCDDIRDIREYSKLRRRKYLLYSIIGFLLLVFFSGLIFIFIFTFVIKKNTNTDTTMSTKENDIDVDDSLPLGCPNILNRSSWNARPSIGHDNLQTFPVTHIVLRPIEGSHSPMNQQDCIKQIQGFQDHHMDTLRWSDIAYNFIICNDNHDQQEIYQGRGWKYIGAHCKGYNNRSL</sequence>
<dbReference type="InterPro" id="IPR000768">
    <property type="entry name" value="ART"/>
</dbReference>
<feature type="non-terminal residue" evidence="11">
    <location>
        <position position="590"/>
    </location>
</feature>
<dbReference type="EMBL" id="CAJNOH010006843">
    <property type="protein sequence ID" value="CAF1442727.1"/>
    <property type="molecule type" value="Genomic_DNA"/>
</dbReference>
<evidence type="ECO:0000256" key="4">
    <source>
        <dbReference type="ARBA" id="ARBA00022679"/>
    </source>
</evidence>
<dbReference type="InterPro" id="IPR036770">
    <property type="entry name" value="Ankyrin_rpt-contain_sf"/>
</dbReference>
<dbReference type="SUPFAM" id="SSF55846">
    <property type="entry name" value="N-acetylmuramoyl-L-alanine amidase-like"/>
    <property type="match status" value="1"/>
</dbReference>
<name>A0A815NTL1_9BILA</name>
<evidence type="ECO:0000256" key="2">
    <source>
        <dbReference type="ARBA" id="ARBA00009558"/>
    </source>
</evidence>
<dbReference type="AlphaFoldDB" id="A0A815NTL1"/>
<comment type="similarity">
    <text evidence="2 8">Belongs to the Arg-specific ADP-ribosyltransferase family.</text>
</comment>
<dbReference type="PROSITE" id="PS50088">
    <property type="entry name" value="ANK_REPEAT"/>
    <property type="match status" value="1"/>
</dbReference>
<proteinExistence type="inferred from homology"/>
<dbReference type="SMART" id="SM00248">
    <property type="entry name" value="ANK"/>
    <property type="match status" value="1"/>
</dbReference>
<dbReference type="Gene3D" id="3.90.176.10">
    <property type="entry name" value="Toxin ADP-ribosyltransferase, Chain A, domain 1"/>
    <property type="match status" value="1"/>
</dbReference>
<dbReference type="SMART" id="SM00701">
    <property type="entry name" value="PGRP"/>
    <property type="match status" value="1"/>
</dbReference>
<comment type="similarity">
    <text evidence="1">Belongs to the N-acetylmuramoyl-L-alanine amidase 2 family.</text>
</comment>
<keyword evidence="5" id="KW-0548">Nucleotidyltransferase</keyword>
<feature type="repeat" description="ANK" evidence="7">
    <location>
        <begin position="52"/>
        <end position="84"/>
    </location>
</feature>
<evidence type="ECO:0000256" key="7">
    <source>
        <dbReference type="PROSITE-ProRule" id="PRU00023"/>
    </source>
</evidence>
<keyword evidence="14" id="KW-1185">Reference proteome</keyword>
<evidence type="ECO:0000313" key="11">
    <source>
        <dbReference type="EMBL" id="CAF1442727.1"/>
    </source>
</evidence>
<comment type="caution">
    <text evidence="11">The sequence shown here is derived from an EMBL/GenBank/DDBJ whole genome shotgun (WGS) entry which is preliminary data.</text>
</comment>
<keyword evidence="8" id="KW-0520">NAD</keyword>
<evidence type="ECO:0000259" key="10">
    <source>
        <dbReference type="SMART" id="SM00701"/>
    </source>
</evidence>
<evidence type="ECO:0000313" key="12">
    <source>
        <dbReference type="EMBL" id="CAF1636403.1"/>
    </source>
</evidence>
<keyword evidence="4 8" id="KW-0808">Transferase</keyword>
<dbReference type="GO" id="GO:0008745">
    <property type="term" value="F:N-acetylmuramoyl-L-alanine amidase activity"/>
    <property type="evidence" value="ECO:0007669"/>
    <property type="project" value="InterPro"/>
</dbReference>
<reference evidence="11" key="1">
    <citation type="submission" date="2021-02" db="EMBL/GenBank/DDBJ databases">
        <authorList>
            <person name="Nowell W R."/>
        </authorList>
    </citation>
    <scope>NUCLEOTIDE SEQUENCE</scope>
</reference>
<dbReference type="PANTHER" id="PTHR11022:SF41">
    <property type="entry name" value="PEPTIDOGLYCAN-RECOGNITION PROTEIN LC-RELATED"/>
    <property type="match status" value="1"/>
</dbReference>